<evidence type="ECO:0000313" key="1">
    <source>
        <dbReference type="EMBL" id="RIA86975.1"/>
    </source>
</evidence>
<organism evidence="1 2">
    <name type="scientific">Glomus cerebriforme</name>
    <dbReference type="NCBI Taxonomy" id="658196"/>
    <lineage>
        <taxon>Eukaryota</taxon>
        <taxon>Fungi</taxon>
        <taxon>Fungi incertae sedis</taxon>
        <taxon>Mucoromycota</taxon>
        <taxon>Glomeromycotina</taxon>
        <taxon>Glomeromycetes</taxon>
        <taxon>Glomerales</taxon>
        <taxon>Glomeraceae</taxon>
        <taxon>Glomus</taxon>
    </lineage>
</organism>
<comment type="caution">
    <text evidence="1">The sequence shown here is derived from an EMBL/GenBank/DDBJ whole genome shotgun (WGS) entry which is preliminary data.</text>
</comment>
<name>A0A397SSH1_9GLOM</name>
<dbReference type="OrthoDB" id="2439862at2759"/>
<dbReference type="Proteomes" id="UP000265703">
    <property type="component" value="Unassembled WGS sequence"/>
</dbReference>
<evidence type="ECO:0008006" key="3">
    <source>
        <dbReference type="Google" id="ProtNLM"/>
    </source>
</evidence>
<reference evidence="1 2" key="1">
    <citation type="submission" date="2018-06" db="EMBL/GenBank/DDBJ databases">
        <title>Comparative genomics reveals the genomic features of Rhizophagus irregularis, R. cerebriforme, R. diaphanum and Gigaspora rosea, and their symbiotic lifestyle signature.</title>
        <authorList>
            <person name="Morin E."/>
            <person name="San Clemente H."/>
            <person name="Chen E.C.H."/>
            <person name="De La Providencia I."/>
            <person name="Hainaut M."/>
            <person name="Kuo A."/>
            <person name="Kohler A."/>
            <person name="Murat C."/>
            <person name="Tang N."/>
            <person name="Roy S."/>
            <person name="Loubradou J."/>
            <person name="Henrissat B."/>
            <person name="Grigoriev I.V."/>
            <person name="Corradi N."/>
            <person name="Roux C."/>
            <person name="Martin F.M."/>
        </authorList>
    </citation>
    <scope>NUCLEOTIDE SEQUENCE [LARGE SCALE GENOMIC DNA]</scope>
    <source>
        <strain evidence="1 2">DAOM 227022</strain>
    </source>
</reference>
<keyword evidence="2" id="KW-1185">Reference proteome</keyword>
<dbReference type="EMBL" id="QKYT01000333">
    <property type="protein sequence ID" value="RIA86975.1"/>
    <property type="molecule type" value="Genomic_DNA"/>
</dbReference>
<accession>A0A397SSH1</accession>
<protein>
    <recommendedName>
        <fullName evidence="3">TLDc domain-containing protein</fullName>
    </recommendedName>
</protein>
<sequence length="232" mass="27412">MTLEYSQETINDYEKLFEADEEYDVIIITGFSEKWAEKKDGKFIFIMPNVSPQIFKIILRFIPQIRFYDIFPEDFISKVYPYKVLLPDDLVTNIFTFHMSDHFAIFASWIEKKNDSYYNVRNIPYSFNLLYRARYNPLFWDSSNNWKSTNDSFIFSFINRNNLQAVRVGYSNGNHSIGCHTQNGPIFGFNDLYKRTEGAWGCVSNHYPKLEGMPTGIFNVDDYEVFQVINNN</sequence>
<gene>
    <name evidence="1" type="ORF">C1645_878343</name>
</gene>
<dbReference type="AlphaFoldDB" id="A0A397SSH1"/>
<evidence type="ECO:0000313" key="2">
    <source>
        <dbReference type="Proteomes" id="UP000265703"/>
    </source>
</evidence>
<proteinExistence type="predicted"/>